<keyword evidence="2" id="KW-0812">Transmembrane</keyword>
<evidence type="ECO:0000313" key="5">
    <source>
        <dbReference type="EMBL" id="QIA07269.1"/>
    </source>
</evidence>
<dbReference type="Gene3D" id="1.10.287.70">
    <property type="match status" value="1"/>
</dbReference>
<feature type="transmembrane region" description="Helical" evidence="2">
    <location>
        <begin position="72"/>
        <end position="90"/>
    </location>
</feature>
<dbReference type="PANTHER" id="PTHR43833">
    <property type="entry name" value="POTASSIUM CHANNEL PROTEIN 2-RELATED-RELATED"/>
    <property type="match status" value="1"/>
</dbReference>
<dbReference type="GO" id="GO:0006813">
    <property type="term" value="P:potassium ion transport"/>
    <property type="evidence" value="ECO:0007669"/>
    <property type="project" value="InterPro"/>
</dbReference>
<feature type="transmembrane region" description="Helical" evidence="2">
    <location>
        <begin position="21"/>
        <end position="40"/>
    </location>
</feature>
<dbReference type="GO" id="GO:0005886">
    <property type="term" value="C:plasma membrane"/>
    <property type="evidence" value="ECO:0007669"/>
    <property type="project" value="UniProtKB-SubCell"/>
</dbReference>
<dbReference type="Gene3D" id="3.40.50.720">
    <property type="entry name" value="NAD(P)-binding Rossmann-like Domain"/>
    <property type="match status" value="1"/>
</dbReference>
<sequence length="351" mass="39164">MPTSNLQYNKFQAVSSRTLKAGITLLVSILLFGTAGYYYIEDLTLLESLYMTVITISTVGFKHVGHEPTETGMLFTIILIIFSLGSLAYVGSNMARFIFDGELANYIKTYRVDKKIAKLKDHVIIVGYGRNGEQAAMELEENNVKFVVLDKRDNVITRIRQNPNILYIKGDATHEDTLEQAGIQRARALIATTPTDADNVFVVLTARSMNPGLTVISRASELESQMKLKRAGATNVIMPERIGGQRMAKLVHQPDVVEFIEYILLQKSQDVTLEEVSCKNLAQRFVSKSIAELKVRETTGANIIGIKISGARYVFNPDPQMILSRNDQLFVLGNPAQIKRLKEVMESEVAK</sequence>
<keyword evidence="5" id="KW-0813">Transport</keyword>
<evidence type="ECO:0000256" key="2">
    <source>
        <dbReference type="SAM" id="Phobius"/>
    </source>
</evidence>
<evidence type="ECO:0000256" key="1">
    <source>
        <dbReference type="ARBA" id="ARBA00004651"/>
    </source>
</evidence>
<dbReference type="SUPFAM" id="SSF116726">
    <property type="entry name" value="TrkA C-terminal domain-like"/>
    <property type="match status" value="1"/>
</dbReference>
<dbReference type="Pfam" id="PF02254">
    <property type="entry name" value="TrkA_N"/>
    <property type="match status" value="1"/>
</dbReference>
<accession>A0A6C0RB06</accession>
<keyword evidence="5" id="KW-0406">Ion transport</keyword>
<feature type="domain" description="RCK C-terminal" evidence="4">
    <location>
        <begin position="260"/>
        <end position="347"/>
    </location>
</feature>
<gene>
    <name evidence="5" type="ORF">G0Q07_05820</name>
</gene>
<dbReference type="GO" id="GO:0008324">
    <property type="term" value="F:monoatomic cation transmembrane transporter activity"/>
    <property type="evidence" value="ECO:0007669"/>
    <property type="project" value="InterPro"/>
</dbReference>
<evidence type="ECO:0000313" key="6">
    <source>
        <dbReference type="Proteomes" id="UP000474630"/>
    </source>
</evidence>
<keyword evidence="2" id="KW-0472">Membrane</keyword>
<keyword evidence="5" id="KW-0407">Ion channel</keyword>
<dbReference type="InterPro" id="IPR006037">
    <property type="entry name" value="RCK_C"/>
</dbReference>
<dbReference type="PROSITE" id="PS51201">
    <property type="entry name" value="RCK_N"/>
    <property type="match status" value="1"/>
</dbReference>
<protein>
    <submittedName>
        <fullName evidence="5">Potassium channel protein</fullName>
    </submittedName>
</protein>
<dbReference type="InterPro" id="IPR050721">
    <property type="entry name" value="Trk_Ktr_HKT_K-transport"/>
</dbReference>
<dbReference type="RefSeq" id="WP_163345196.1">
    <property type="nucleotide sequence ID" value="NZ_CP048409.1"/>
</dbReference>
<keyword evidence="2" id="KW-1133">Transmembrane helix</keyword>
<dbReference type="PROSITE" id="PS51202">
    <property type="entry name" value="RCK_C"/>
    <property type="match status" value="1"/>
</dbReference>
<name>A0A6C0RB06_9BACT</name>
<dbReference type="AlphaFoldDB" id="A0A6C0RB06"/>
<evidence type="ECO:0000259" key="4">
    <source>
        <dbReference type="PROSITE" id="PS51202"/>
    </source>
</evidence>
<organism evidence="5 6">
    <name type="scientific">Draconibacterium halophilum</name>
    <dbReference type="NCBI Taxonomy" id="2706887"/>
    <lineage>
        <taxon>Bacteria</taxon>
        <taxon>Pseudomonadati</taxon>
        <taxon>Bacteroidota</taxon>
        <taxon>Bacteroidia</taxon>
        <taxon>Marinilabiliales</taxon>
        <taxon>Prolixibacteraceae</taxon>
        <taxon>Draconibacterium</taxon>
    </lineage>
</organism>
<evidence type="ECO:0000259" key="3">
    <source>
        <dbReference type="PROSITE" id="PS51201"/>
    </source>
</evidence>
<dbReference type="SUPFAM" id="SSF51735">
    <property type="entry name" value="NAD(P)-binding Rossmann-fold domains"/>
    <property type="match status" value="1"/>
</dbReference>
<dbReference type="Proteomes" id="UP000474630">
    <property type="component" value="Chromosome"/>
</dbReference>
<dbReference type="Pfam" id="PF07885">
    <property type="entry name" value="Ion_trans_2"/>
    <property type="match status" value="1"/>
</dbReference>
<dbReference type="InterPro" id="IPR013099">
    <property type="entry name" value="K_chnl_dom"/>
</dbReference>
<dbReference type="InterPro" id="IPR003148">
    <property type="entry name" value="RCK_N"/>
</dbReference>
<dbReference type="Pfam" id="PF02080">
    <property type="entry name" value="TrkA_C"/>
    <property type="match status" value="1"/>
</dbReference>
<keyword evidence="6" id="KW-1185">Reference proteome</keyword>
<dbReference type="SUPFAM" id="SSF81324">
    <property type="entry name" value="Voltage-gated potassium channels"/>
    <property type="match status" value="1"/>
</dbReference>
<dbReference type="PANTHER" id="PTHR43833:SF9">
    <property type="entry name" value="POTASSIUM CHANNEL PROTEIN YUGO-RELATED"/>
    <property type="match status" value="1"/>
</dbReference>
<dbReference type="EMBL" id="CP048409">
    <property type="protein sequence ID" value="QIA07269.1"/>
    <property type="molecule type" value="Genomic_DNA"/>
</dbReference>
<comment type="subcellular location">
    <subcellularLocation>
        <location evidence="1">Cell membrane</location>
        <topology evidence="1">Multi-pass membrane protein</topology>
    </subcellularLocation>
</comment>
<dbReference type="InterPro" id="IPR036721">
    <property type="entry name" value="RCK_C_sf"/>
</dbReference>
<dbReference type="KEGG" id="drc:G0Q07_05820"/>
<reference evidence="5 6" key="1">
    <citation type="submission" date="2020-02" db="EMBL/GenBank/DDBJ databases">
        <title>Genome sequencing for Draconibacterium sp. strain M1.</title>
        <authorList>
            <person name="Park S.-J."/>
        </authorList>
    </citation>
    <scope>NUCLEOTIDE SEQUENCE [LARGE SCALE GENOMIC DNA]</scope>
    <source>
        <strain evidence="5 6">M1</strain>
    </source>
</reference>
<dbReference type="Gene3D" id="3.30.70.1450">
    <property type="entry name" value="Regulator of K+ conductance, C-terminal domain"/>
    <property type="match status" value="1"/>
</dbReference>
<proteinExistence type="predicted"/>
<dbReference type="InterPro" id="IPR036291">
    <property type="entry name" value="NAD(P)-bd_dom_sf"/>
</dbReference>
<feature type="domain" description="RCK N-terminal" evidence="3">
    <location>
        <begin position="120"/>
        <end position="238"/>
    </location>
</feature>